<evidence type="ECO:0000256" key="3">
    <source>
        <dbReference type="ARBA" id="ARBA00010617"/>
    </source>
</evidence>
<dbReference type="PANTHER" id="PTHR24305">
    <property type="entry name" value="CYTOCHROME P450"/>
    <property type="match status" value="1"/>
</dbReference>
<sequence>MGLPLSNSLTQPPIHHYHGYLDSFLLALGFGITSYFIFKKSETHSPLYLAILLVAVPCALSLSVARHFSCFVYSLSFTFFVYLFTLVACICLYRLSPWHPLATYPGPLLCKLSKLWLGYVSQQGRLHIYVWRLHQKYGDIVRIGPNELSIRSAGSILPLLGPRELPKGPWFDGRYPEDAPARSLISLRNSHEHSMRRRPWNQAFSVSALKDYEPLIDARTSKLVDALSRQESPVNLTQWIFYFAYDMMSDFIFGGGTEMLRDGDVGGLWPMLESAQKTGLLFSHVPWLGQLLFKTPLLAGSRRKMIACSMQFARSRKARRPTHKDLFYYLYNEGGTIENAPTEAEAFADSISAGADTSASAIVNLFYLLLTNPATYSRLRAEIDGREDRALEFSEQARMPYLNAVINETLRILPPVPSGSPRATTAETGGRMLGTRYIPPNTAVNIHIFSVHRDPRNFSFPDNFVPERWLSEEERKHLGPKFFKDGSFVHNIAAFHPFSVGPSSCVGKNFAYLEMRMLVTKVLFNFDLRLAEGFDSRKYKHGIKDFFTMALEALPVVFTRRKTYL</sequence>
<dbReference type="SUPFAM" id="SSF48264">
    <property type="entry name" value="Cytochrome P450"/>
    <property type="match status" value="1"/>
</dbReference>
<comment type="similarity">
    <text evidence="3">Belongs to the cytochrome P450 family.</text>
</comment>
<dbReference type="Gene3D" id="1.10.630.10">
    <property type="entry name" value="Cytochrome P450"/>
    <property type="match status" value="1"/>
</dbReference>
<keyword evidence="8" id="KW-0349">Heme</keyword>
<comment type="pathway">
    <text evidence="2">Secondary metabolite biosynthesis.</text>
</comment>
<keyword evidence="4 8" id="KW-0479">Metal-binding</keyword>
<keyword evidence="7" id="KW-0503">Monooxygenase</keyword>
<feature type="transmembrane region" description="Helical" evidence="9">
    <location>
        <begin position="47"/>
        <end position="65"/>
    </location>
</feature>
<keyword evidence="9" id="KW-1133">Transmembrane helix</keyword>
<dbReference type="InterPro" id="IPR036396">
    <property type="entry name" value="Cyt_P450_sf"/>
</dbReference>
<dbReference type="CDD" id="cd11061">
    <property type="entry name" value="CYP67-like"/>
    <property type="match status" value="1"/>
</dbReference>
<evidence type="ECO:0000256" key="6">
    <source>
        <dbReference type="ARBA" id="ARBA00023004"/>
    </source>
</evidence>
<keyword evidence="11" id="KW-1185">Reference proteome</keyword>
<keyword evidence="5" id="KW-0560">Oxidoreductase</keyword>
<evidence type="ECO:0000313" key="11">
    <source>
        <dbReference type="Proteomes" id="UP000297245"/>
    </source>
</evidence>
<dbReference type="GO" id="GO:0016705">
    <property type="term" value="F:oxidoreductase activity, acting on paired donors, with incorporation or reduction of molecular oxygen"/>
    <property type="evidence" value="ECO:0007669"/>
    <property type="project" value="InterPro"/>
</dbReference>
<dbReference type="PRINTS" id="PR00463">
    <property type="entry name" value="EP450I"/>
</dbReference>
<dbReference type="EMBL" id="ML179038">
    <property type="protein sequence ID" value="THV07239.1"/>
    <property type="molecule type" value="Genomic_DNA"/>
</dbReference>
<dbReference type="Proteomes" id="UP000297245">
    <property type="component" value="Unassembled WGS sequence"/>
</dbReference>
<organism evidence="10 11">
    <name type="scientific">Dendrothele bispora (strain CBS 962.96)</name>
    <dbReference type="NCBI Taxonomy" id="1314807"/>
    <lineage>
        <taxon>Eukaryota</taxon>
        <taxon>Fungi</taxon>
        <taxon>Dikarya</taxon>
        <taxon>Basidiomycota</taxon>
        <taxon>Agaricomycotina</taxon>
        <taxon>Agaricomycetes</taxon>
        <taxon>Agaricomycetidae</taxon>
        <taxon>Agaricales</taxon>
        <taxon>Agaricales incertae sedis</taxon>
        <taxon>Dendrothele</taxon>
    </lineage>
</organism>
<evidence type="ECO:0000256" key="5">
    <source>
        <dbReference type="ARBA" id="ARBA00023002"/>
    </source>
</evidence>
<evidence type="ECO:0000256" key="7">
    <source>
        <dbReference type="ARBA" id="ARBA00023033"/>
    </source>
</evidence>
<evidence type="ECO:0000256" key="9">
    <source>
        <dbReference type="SAM" id="Phobius"/>
    </source>
</evidence>
<dbReference type="GO" id="GO:0020037">
    <property type="term" value="F:heme binding"/>
    <property type="evidence" value="ECO:0007669"/>
    <property type="project" value="InterPro"/>
</dbReference>
<feature type="transmembrane region" description="Helical" evidence="9">
    <location>
        <begin position="20"/>
        <end position="38"/>
    </location>
</feature>
<dbReference type="OrthoDB" id="6692864at2759"/>
<keyword evidence="9" id="KW-0812">Transmembrane</keyword>
<accession>A0A4S8MWZ2</accession>
<keyword evidence="9" id="KW-0472">Membrane</keyword>
<comment type="cofactor">
    <cofactor evidence="1 8">
        <name>heme</name>
        <dbReference type="ChEBI" id="CHEBI:30413"/>
    </cofactor>
</comment>
<dbReference type="InterPro" id="IPR050121">
    <property type="entry name" value="Cytochrome_P450_monoxygenase"/>
</dbReference>
<evidence type="ECO:0000256" key="2">
    <source>
        <dbReference type="ARBA" id="ARBA00005179"/>
    </source>
</evidence>
<protein>
    <submittedName>
        <fullName evidence="10">Cytochrome P450</fullName>
    </submittedName>
</protein>
<proteinExistence type="inferred from homology"/>
<feature type="transmembrane region" description="Helical" evidence="9">
    <location>
        <begin position="71"/>
        <end position="93"/>
    </location>
</feature>
<dbReference type="InterPro" id="IPR001128">
    <property type="entry name" value="Cyt_P450"/>
</dbReference>
<evidence type="ECO:0000256" key="1">
    <source>
        <dbReference type="ARBA" id="ARBA00001971"/>
    </source>
</evidence>
<reference evidence="10 11" key="1">
    <citation type="journal article" date="2019" name="Nat. Ecol. Evol.">
        <title>Megaphylogeny resolves global patterns of mushroom evolution.</title>
        <authorList>
            <person name="Varga T."/>
            <person name="Krizsan K."/>
            <person name="Foldi C."/>
            <person name="Dima B."/>
            <person name="Sanchez-Garcia M."/>
            <person name="Sanchez-Ramirez S."/>
            <person name="Szollosi G.J."/>
            <person name="Szarkandi J.G."/>
            <person name="Papp V."/>
            <person name="Albert L."/>
            <person name="Andreopoulos W."/>
            <person name="Angelini C."/>
            <person name="Antonin V."/>
            <person name="Barry K.W."/>
            <person name="Bougher N.L."/>
            <person name="Buchanan P."/>
            <person name="Buyck B."/>
            <person name="Bense V."/>
            <person name="Catcheside P."/>
            <person name="Chovatia M."/>
            <person name="Cooper J."/>
            <person name="Damon W."/>
            <person name="Desjardin D."/>
            <person name="Finy P."/>
            <person name="Geml J."/>
            <person name="Haridas S."/>
            <person name="Hughes K."/>
            <person name="Justo A."/>
            <person name="Karasinski D."/>
            <person name="Kautmanova I."/>
            <person name="Kiss B."/>
            <person name="Kocsube S."/>
            <person name="Kotiranta H."/>
            <person name="LaButti K.M."/>
            <person name="Lechner B.E."/>
            <person name="Liimatainen K."/>
            <person name="Lipzen A."/>
            <person name="Lukacs Z."/>
            <person name="Mihaltcheva S."/>
            <person name="Morgado L.N."/>
            <person name="Niskanen T."/>
            <person name="Noordeloos M.E."/>
            <person name="Ohm R.A."/>
            <person name="Ortiz-Santana B."/>
            <person name="Ovrebo C."/>
            <person name="Racz N."/>
            <person name="Riley R."/>
            <person name="Savchenko A."/>
            <person name="Shiryaev A."/>
            <person name="Soop K."/>
            <person name="Spirin V."/>
            <person name="Szebenyi C."/>
            <person name="Tomsovsky M."/>
            <person name="Tulloss R.E."/>
            <person name="Uehling J."/>
            <person name="Grigoriev I.V."/>
            <person name="Vagvolgyi C."/>
            <person name="Papp T."/>
            <person name="Martin F.M."/>
            <person name="Miettinen O."/>
            <person name="Hibbett D.S."/>
            <person name="Nagy L.G."/>
        </authorList>
    </citation>
    <scope>NUCLEOTIDE SEQUENCE [LARGE SCALE GENOMIC DNA]</scope>
    <source>
        <strain evidence="10 11">CBS 962.96</strain>
    </source>
</reference>
<dbReference type="PANTHER" id="PTHR24305:SF187">
    <property type="entry name" value="P450, PUTATIVE (EUROFUNG)-RELATED"/>
    <property type="match status" value="1"/>
</dbReference>
<dbReference type="PRINTS" id="PR00385">
    <property type="entry name" value="P450"/>
</dbReference>
<dbReference type="GO" id="GO:0005506">
    <property type="term" value="F:iron ion binding"/>
    <property type="evidence" value="ECO:0007669"/>
    <property type="project" value="InterPro"/>
</dbReference>
<dbReference type="Pfam" id="PF00067">
    <property type="entry name" value="p450"/>
    <property type="match status" value="1"/>
</dbReference>
<dbReference type="InterPro" id="IPR002401">
    <property type="entry name" value="Cyt_P450_E_grp-I"/>
</dbReference>
<evidence type="ECO:0000256" key="8">
    <source>
        <dbReference type="PIRSR" id="PIRSR602401-1"/>
    </source>
</evidence>
<gene>
    <name evidence="10" type="ORF">K435DRAFT_815498</name>
</gene>
<name>A0A4S8MWZ2_DENBC</name>
<dbReference type="GO" id="GO:0004497">
    <property type="term" value="F:monooxygenase activity"/>
    <property type="evidence" value="ECO:0007669"/>
    <property type="project" value="UniProtKB-KW"/>
</dbReference>
<evidence type="ECO:0000313" key="10">
    <source>
        <dbReference type="EMBL" id="THV07239.1"/>
    </source>
</evidence>
<feature type="binding site" description="axial binding residue" evidence="8">
    <location>
        <position position="505"/>
    </location>
    <ligand>
        <name>heme</name>
        <dbReference type="ChEBI" id="CHEBI:30413"/>
    </ligand>
    <ligandPart>
        <name>Fe</name>
        <dbReference type="ChEBI" id="CHEBI:18248"/>
    </ligandPart>
</feature>
<dbReference type="AlphaFoldDB" id="A0A4S8MWZ2"/>
<keyword evidence="6 8" id="KW-0408">Iron</keyword>
<evidence type="ECO:0000256" key="4">
    <source>
        <dbReference type="ARBA" id="ARBA00022723"/>
    </source>
</evidence>